<reference evidence="1 2" key="1">
    <citation type="submission" date="2019-01" db="EMBL/GenBank/DDBJ databases">
        <title>Complete genome sequence of Cohnella hallensis HS21 isolated from Korean fir (Abies koreana) rhizospheric soil.</title>
        <authorList>
            <person name="Jiang L."/>
            <person name="Kang S.W."/>
            <person name="Kim S."/>
            <person name="Jung J."/>
            <person name="Kim C.Y."/>
            <person name="Kim D.H."/>
            <person name="Kim S.W."/>
            <person name="Lee J."/>
        </authorList>
    </citation>
    <scope>NUCLEOTIDE SEQUENCE [LARGE SCALE GENOMIC DNA]</scope>
    <source>
        <strain evidence="1 2">HS21</strain>
    </source>
</reference>
<gene>
    <name evidence="1" type="ORF">KCTCHS21_59590</name>
</gene>
<dbReference type="KEGG" id="cohn:KCTCHS21_59590"/>
<keyword evidence="2" id="KW-1185">Reference proteome</keyword>
<dbReference type="Proteomes" id="UP000289856">
    <property type="component" value="Chromosome"/>
</dbReference>
<organism evidence="1 2">
    <name type="scientific">Cohnella abietis</name>
    <dbReference type="NCBI Taxonomy" id="2507935"/>
    <lineage>
        <taxon>Bacteria</taxon>
        <taxon>Bacillati</taxon>
        <taxon>Bacillota</taxon>
        <taxon>Bacilli</taxon>
        <taxon>Bacillales</taxon>
        <taxon>Paenibacillaceae</taxon>
        <taxon>Cohnella</taxon>
    </lineage>
</organism>
<proteinExistence type="predicted"/>
<dbReference type="AlphaFoldDB" id="A0A3T1DEK7"/>
<protein>
    <submittedName>
        <fullName evidence="1">Uncharacterized protein</fullName>
    </submittedName>
</protein>
<evidence type="ECO:0000313" key="2">
    <source>
        <dbReference type="Proteomes" id="UP000289856"/>
    </source>
</evidence>
<evidence type="ECO:0000313" key="1">
    <source>
        <dbReference type="EMBL" id="BBI36560.1"/>
    </source>
</evidence>
<accession>A0A3T1DEK7</accession>
<name>A0A3T1DEK7_9BACL</name>
<sequence length="72" mass="7986">MFYDPLSLDKPCTAVLRMAVHGLLCGKISEGTAELAPLSEIRRERGEHGSLCVEGFDFIVFNQFSNIDEPIT</sequence>
<dbReference type="EMBL" id="AP019400">
    <property type="protein sequence ID" value="BBI36560.1"/>
    <property type="molecule type" value="Genomic_DNA"/>
</dbReference>